<protein>
    <submittedName>
        <fullName evidence="1">Uncharacterized protein</fullName>
    </submittedName>
</protein>
<sequence>MGGSSSVIQSVDLAQYCHYTKADFQTKIDIIRDAHSIVHNYADLLLLEDKMPIQLPEYKNYMDVSENYFNTRRKDTIQDLQAVNPKIRNYYDFFNALSNLQSEYEKSEGEKERRSKVRDVFEISYVILRLLIEELWESCDEQGRPPVEVLSDSSA</sequence>
<proteinExistence type="predicted"/>
<reference evidence="1" key="1">
    <citation type="journal article" date="2020" name="Nature">
        <title>Giant virus diversity and host interactions through global metagenomics.</title>
        <authorList>
            <person name="Schulz F."/>
            <person name="Roux S."/>
            <person name="Paez-Espino D."/>
            <person name="Jungbluth S."/>
            <person name="Walsh D.A."/>
            <person name="Denef V.J."/>
            <person name="McMahon K.D."/>
            <person name="Konstantinidis K.T."/>
            <person name="Eloe-Fadrosh E.A."/>
            <person name="Kyrpides N.C."/>
            <person name="Woyke T."/>
        </authorList>
    </citation>
    <scope>NUCLEOTIDE SEQUENCE</scope>
    <source>
        <strain evidence="1">GVMAG-M-3300023179-73</strain>
    </source>
</reference>
<dbReference type="EMBL" id="MN739889">
    <property type="protein sequence ID" value="QHT76104.1"/>
    <property type="molecule type" value="Genomic_DNA"/>
</dbReference>
<name>A0A6C0H6H7_9ZZZZ</name>
<dbReference type="AlphaFoldDB" id="A0A6C0H6H7"/>
<evidence type="ECO:0000313" key="1">
    <source>
        <dbReference type="EMBL" id="QHT76104.1"/>
    </source>
</evidence>
<organism evidence="1">
    <name type="scientific">viral metagenome</name>
    <dbReference type="NCBI Taxonomy" id="1070528"/>
    <lineage>
        <taxon>unclassified sequences</taxon>
        <taxon>metagenomes</taxon>
        <taxon>organismal metagenomes</taxon>
    </lineage>
</organism>
<accession>A0A6C0H6H7</accession>